<keyword evidence="4 6" id="KW-1133">Transmembrane helix</keyword>
<evidence type="ECO:0000256" key="5">
    <source>
        <dbReference type="ARBA" id="ARBA00023136"/>
    </source>
</evidence>
<evidence type="ECO:0000256" key="4">
    <source>
        <dbReference type="ARBA" id="ARBA00022989"/>
    </source>
</evidence>
<feature type="transmembrane region" description="Helical" evidence="6">
    <location>
        <begin position="109"/>
        <end position="131"/>
    </location>
</feature>
<keyword evidence="8" id="KW-1185">Reference proteome</keyword>
<proteinExistence type="predicted"/>
<evidence type="ECO:0000256" key="2">
    <source>
        <dbReference type="ARBA" id="ARBA00022475"/>
    </source>
</evidence>
<feature type="transmembrane region" description="Helical" evidence="6">
    <location>
        <begin position="85"/>
        <end position="103"/>
    </location>
</feature>
<gene>
    <name evidence="7" type="ORF">AXK61_09140</name>
</gene>
<comment type="caution">
    <text evidence="7">The sequence shown here is derived from an EMBL/GenBank/DDBJ whole genome shotgun (WGS) entry which is preliminary data.</text>
</comment>
<name>A0A137YSH2_9ACTN</name>
<evidence type="ECO:0000313" key="8">
    <source>
        <dbReference type="Proteomes" id="UP000070409"/>
    </source>
</evidence>
<comment type="subcellular location">
    <subcellularLocation>
        <location evidence="1">Cell membrane</location>
        <topology evidence="1">Multi-pass membrane protein</topology>
    </subcellularLocation>
</comment>
<dbReference type="InterPro" id="IPR005598">
    <property type="entry name" value="ATP_synth_I"/>
</dbReference>
<evidence type="ECO:0000313" key="7">
    <source>
        <dbReference type="EMBL" id="KXO88811.1"/>
    </source>
</evidence>
<keyword evidence="5 6" id="KW-0472">Membrane</keyword>
<evidence type="ECO:0000256" key="6">
    <source>
        <dbReference type="SAM" id="Phobius"/>
    </source>
</evidence>
<dbReference type="RefSeq" id="WP_068746940.1">
    <property type="nucleotide sequence ID" value="NZ_LSRE01000050.1"/>
</dbReference>
<evidence type="ECO:0000256" key="3">
    <source>
        <dbReference type="ARBA" id="ARBA00022692"/>
    </source>
</evidence>
<accession>A0A137YSH2</accession>
<protein>
    <submittedName>
        <fullName evidence="7">ATP synthase subunit I</fullName>
    </submittedName>
</protein>
<sequence>MTTPAPEVDGAAARGVVTFTNPFVILAGISVVVAGIAASFGQVWFAAWFFVGGLLALLNAKLVVIKVANATAEDEPRKTPVAVNSVVRLAVVSVIALATAYFFQSIGGLGMIFGLAVGQIVLVLNTVIPVLKGLRQQS</sequence>
<dbReference type="Proteomes" id="UP000070409">
    <property type="component" value="Unassembled WGS sequence"/>
</dbReference>
<dbReference type="EMBL" id="LSRE01000050">
    <property type="protein sequence ID" value="KXO88811.1"/>
    <property type="molecule type" value="Genomic_DNA"/>
</dbReference>
<reference evidence="7 8" key="1">
    <citation type="submission" date="2016-02" db="EMBL/GenBank/DDBJ databases">
        <authorList>
            <person name="Teng J.L."/>
            <person name="Tang Y."/>
            <person name="Huang Y."/>
            <person name="Guo F."/>
            <person name="Wei W."/>
            <person name="Chen J.H."/>
            <person name="Wong S.Y."/>
            <person name="Lau S.K."/>
            <person name="Woo P.C."/>
        </authorList>
    </citation>
    <scope>NUCLEOTIDE SEQUENCE [LARGE SCALE GENOMIC DNA]</scope>
    <source>
        <strain evidence="7 8">JCM 13375</strain>
    </source>
</reference>
<feature type="transmembrane region" description="Helical" evidence="6">
    <location>
        <begin position="43"/>
        <end position="64"/>
    </location>
</feature>
<keyword evidence="3 6" id="KW-0812">Transmembrane</keyword>
<organism evidence="7 8">
    <name type="scientific">Tsukamurella pseudospumae</name>
    <dbReference type="NCBI Taxonomy" id="239498"/>
    <lineage>
        <taxon>Bacteria</taxon>
        <taxon>Bacillati</taxon>
        <taxon>Actinomycetota</taxon>
        <taxon>Actinomycetes</taxon>
        <taxon>Mycobacteriales</taxon>
        <taxon>Tsukamurellaceae</taxon>
        <taxon>Tsukamurella</taxon>
    </lineage>
</organism>
<feature type="transmembrane region" description="Helical" evidence="6">
    <location>
        <begin position="12"/>
        <end position="37"/>
    </location>
</feature>
<dbReference type="Pfam" id="PF03899">
    <property type="entry name" value="ATP-synt_I"/>
    <property type="match status" value="1"/>
</dbReference>
<keyword evidence="2" id="KW-1003">Cell membrane</keyword>
<evidence type="ECO:0000256" key="1">
    <source>
        <dbReference type="ARBA" id="ARBA00004651"/>
    </source>
</evidence>